<keyword evidence="4 6" id="KW-0472">Membrane</keyword>
<comment type="caution">
    <text evidence="8">The sequence shown here is derived from an EMBL/GenBank/DDBJ whole genome shotgun (WGS) entry which is preliminary data.</text>
</comment>
<evidence type="ECO:0000256" key="3">
    <source>
        <dbReference type="ARBA" id="ARBA00022989"/>
    </source>
</evidence>
<feature type="transmembrane region" description="Helical" evidence="6">
    <location>
        <begin position="205"/>
        <end position="226"/>
    </location>
</feature>
<feature type="transmembrane region" description="Helical" evidence="6">
    <location>
        <begin position="307"/>
        <end position="325"/>
    </location>
</feature>
<dbReference type="Proteomes" id="UP001050691">
    <property type="component" value="Unassembled WGS sequence"/>
</dbReference>
<dbReference type="Pfam" id="PF00240">
    <property type="entry name" value="ubiquitin"/>
    <property type="match status" value="1"/>
</dbReference>
<evidence type="ECO:0000256" key="5">
    <source>
        <dbReference type="SAM" id="MobiDB-lite"/>
    </source>
</evidence>
<evidence type="ECO:0000256" key="6">
    <source>
        <dbReference type="SAM" id="Phobius"/>
    </source>
</evidence>
<dbReference type="PANTHER" id="PTHR12943:SF27">
    <property type="entry name" value="HOMOCYSTEINE-INDUCED ENDOPLASMIC RETICULUM PROTEIN, ISOFORM A"/>
    <property type="match status" value="1"/>
</dbReference>
<accession>A0AAV4ZYV6</accession>
<name>A0AAV4ZYV6_9AGAM</name>
<dbReference type="SUPFAM" id="SSF54236">
    <property type="entry name" value="Ubiquitin-like"/>
    <property type="match status" value="1"/>
</dbReference>
<dbReference type="PANTHER" id="PTHR12943">
    <property type="entry name" value="HOMOCYSTEINE-RESPONSIVE ENDOPLASMIC RETICULUM-RESIDENT UNIQUITIN-LIKE DOMAIN HERPUD PROTEIN FAMILY MEMBER"/>
    <property type="match status" value="1"/>
</dbReference>
<evidence type="ECO:0000256" key="2">
    <source>
        <dbReference type="ARBA" id="ARBA00022692"/>
    </source>
</evidence>
<protein>
    <recommendedName>
        <fullName evidence="7">Ubiquitin-like domain-containing protein</fullName>
    </recommendedName>
</protein>
<proteinExistence type="predicted"/>
<comment type="subcellular location">
    <subcellularLocation>
        <location evidence="1">Membrane</location>
    </subcellularLocation>
</comment>
<keyword evidence="2 6" id="KW-0812">Transmembrane</keyword>
<evidence type="ECO:0000313" key="9">
    <source>
        <dbReference type="Proteomes" id="UP001050691"/>
    </source>
</evidence>
<gene>
    <name evidence="8" type="ORF">Clacol_001719</name>
</gene>
<dbReference type="EMBL" id="BPWL01000002">
    <property type="protein sequence ID" value="GJJ07517.1"/>
    <property type="molecule type" value="Genomic_DNA"/>
</dbReference>
<feature type="region of interest" description="Disordered" evidence="5">
    <location>
        <begin position="462"/>
        <end position="513"/>
    </location>
</feature>
<keyword evidence="9" id="KW-1185">Reference proteome</keyword>
<feature type="domain" description="Ubiquitin-like" evidence="7">
    <location>
        <begin position="4"/>
        <end position="64"/>
    </location>
</feature>
<dbReference type="Gene3D" id="3.10.20.90">
    <property type="entry name" value="Phosphatidylinositol 3-kinase Catalytic Subunit, Chain A, domain 1"/>
    <property type="match status" value="1"/>
</dbReference>
<dbReference type="InterPro" id="IPR039751">
    <property type="entry name" value="HERPUD1/2"/>
</dbReference>
<dbReference type="GO" id="GO:0030968">
    <property type="term" value="P:endoplasmic reticulum unfolded protein response"/>
    <property type="evidence" value="ECO:0007669"/>
    <property type="project" value="TreeGrafter"/>
</dbReference>
<dbReference type="AlphaFoldDB" id="A0AAV4ZYV6"/>
<feature type="region of interest" description="Disordered" evidence="5">
    <location>
        <begin position="359"/>
        <end position="378"/>
    </location>
</feature>
<evidence type="ECO:0000313" key="8">
    <source>
        <dbReference type="EMBL" id="GJJ07517.1"/>
    </source>
</evidence>
<feature type="compositionally biased region" description="Basic and acidic residues" evidence="5">
    <location>
        <begin position="462"/>
        <end position="493"/>
    </location>
</feature>
<keyword evidence="3 6" id="KW-1133">Transmembrane helix</keyword>
<evidence type="ECO:0000256" key="1">
    <source>
        <dbReference type="ARBA" id="ARBA00004370"/>
    </source>
</evidence>
<evidence type="ECO:0000259" key="7">
    <source>
        <dbReference type="PROSITE" id="PS50053"/>
    </source>
</evidence>
<dbReference type="PROSITE" id="PS50053">
    <property type="entry name" value="UBIQUITIN_2"/>
    <property type="match status" value="1"/>
</dbReference>
<organism evidence="8 9">
    <name type="scientific">Clathrus columnatus</name>
    <dbReference type="NCBI Taxonomy" id="1419009"/>
    <lineage>
        <taxon>Eukaryota</taxon>
        <taxon>Fungi</taxon>
        <taxon>Dikarya</taxon>
        <taxon>Basidiomycota</taxon>
        <taxon>Agaricomycotina</taxon>
        <taxon>Agaricomycetes</taxon>
        <taxon>Phallomycetidae</taxon>
        <taxon>Phallales</taxon>
        <taxon>Clathraceae</taxon>
        <taxon>Clathrus</taxon>
    </lineage>
</organism>
<dbReference type="GO" id="GO:0016020">
    <property type="term" value="C:membrane"/>
    <property type="evidence" value="ECO:0007669"/>
    <property type="project" value="UniProtKB-SubCell"/>
</dbReference>
<feature type="compositionally biased region" description="Low complexity" evidence="5">
    <location>
        <begin position="359"/>
        <end position="374"/>
    </location>
</feature>
<evidence type="ECO:0000256" key="4">
    <source>
        <dbReference type="ARBA" id="ARBA00023136"/>
    </source>
</evidence>
<sequence>MSELTIQVHLAAYYHSFNVSITSEATILHFKHKITATCPGAPETSGQRIIYKGRVLADTEVIGDIWKSSEGPHVCHLAVHPSAWTGQPPSPPTAQYLDSPPSIYISAPSQQQNNESPSLSAITPPSYMPSYPRVTYPYIQYMHTNALRILAGQVRIAWPSEYGAIDIARTTARQGVEASLRGWPSFLNADFPTSSLEEATKGVRYIYTTIELVAYLILTVMFVYAISSNLPYLSLQNPGALPTSLQSHAIRVLSYTFPLLCVYSSTEMRQYSNPIQVNPPPRPLAPFPVQAQPPQPAPQAAIPLRPLILPFLMLTIRTAFLVYFFQPARKPIFGFFVLIWLMWEVMNVLRGVLRGVNQGENNNANNNDGLRGLNQPANQLNRVPGRNNRILGDSQETLMNYFAHFNLTAEAQFVEPTATPNPSTPPPTLSYRIKTFFILLFLTSYPGLWDRRRTALRVRETRVRDEANTREARAAQRTRERSEREDNRRRGLAVEDEPETSADEPPPPPKPYWVAEYIRRVRSGDWVDDT</sequence>
<dbReference type="InterPro" id="IPR000626">
    <property type="entry name" value="Ubiquitin-like_dom"/>
</dbReference>
<feature type="transmembrane region" description="Helical" evidence="6">
    <location>
        <begin position="332"/>
        <end position="353"/>
    </location>
</feature>
<feature type="transmembrane region" description="Helical" evidence="6">
    <location>
        <begin position="429"/>
        <end position="449"/>
    </location>
</feature>
<reference evidence="8" key="1">
    <citation type="submission" date="2021-10" db="EMBL/GenBank/DDBJ databases">
        <title>De novo Genome Assembly of Clathrus columnatus (Basidiomycota, Fungi) Using Illumina and Nanopore Sequence Data.</title>
        <authorList>
            <person name="Ogiso-Tanaka E."/>
            <person name="Itagaki H."/>
            <person name="Hosoya T."/>
            <person name="Hosaka K."/>
        </authorList>
    </citation>
    <scope>NUCLEOTIDE SEQUENCE</scope>
    <source>
        <strain evidence="8">MO-923</strain>
    </source>
</reference>
<dbReference type="InterPro" id="IPR029071">
    <property type="entry name" value="Ubiquitin-like_domsf"/>
</dbReference>